<reference evidence="3" key="1">
    <citation type="submission" date="2018-11" db="EMBL/GenBank/DDBJ databases">
        <authorList>
            <person name="Alioto T."/>
            <person name="Alioto T."/>
        </authorList>
    </citation>
    <scope>NUCLEOTIDE SEQUENCE</scope>
</reference>
<dbReference type="GO" id="GO:0015074">
    <property type="term" value="P:DNA integration"/>
    <property type="evidence" value="ECO:0007669"/>
    <property type="project" value="InterPro"/>
</dbReference>
<dbReference type="CDD" id="cd00084">
    <property type="entry name" value="HMG-box_SF"/>
    <property type="match status" value="1"/>
</dbReference>
<dbReference type="SUPFAM" id="SSF47823">
    <property type="entry name" value="lambda integrase-like, N-terminal domain"/>
    <property type="match status" value="1"/>
</dbReference>
<dbReference type="PANTHER" id="PTHR34605:SF6">
    <property type="entry name" value="TYR RECOMBINASE DOMAIN-CONTAINING PROTEIN"/>
    <property type="match status" value="1"/>
</dbReference>
<evidence type="ECO:0000256" key="1">
    <source>
        <dbReference type="ARBA" id="ARBA00023125"/>
    </source>
</evidence>
<evidence type="ECO:0000313" key="3">
    <source>
        <dbReference type="EMBL" id="VDI24511.1"/>
    </source>
</evidence>
<proteinExistence type="predicted"/>
<evidence type="ECO:0000313" key="4">
    <source>
        <dbReference type="Proteomes" id="UP000596742"/>
    </source>
</evidence>
<protein>
    <recommendedName>
        <fullName evidence="5">Tyr recombinase domain-containing protein</fullName>
    </recommendedName>
</protein>
<dbReference type="GO" id="GO:0003677">
    <property type="term" value="F:DNA binding"/>
    <property type="evidence" value="ECO:0007669"/>
    <property type="project" value="UniProtKB-KW"/>
</dbReference>
<dbReference type="InterPro" id="IPR010998">
    <property type="entry name" value="Integrase_recombinase_N"/>
</dbReference>
<gene>
    <name evidence="3" type="ORF">MGAL_10B093635</name>
</gene>
<dbReference type="EMBL" id="UYJE01004045">
    <property type="protein sequence ID" value="VDI24511.1"/>
    <property type="molecule type" value="Genomic_DNA"/>
</dbReference>
<dbReference type="Gene3D" id="1.10.443.10">
    <property type="entry name" value="Intergrase catalytic core"/>
    <property type="match status" value="1"/>
</dbReference>
<dbReference type="Proteomes" id="UP000596742">
    <property type="component" value="Unassembled WGS sequence"/>
</dbReference>
<dbReference type="InterPro" id="IPR011010">
    <property type="entry name" value="DNA_brk_join_enz"/>
</dbReference>
<dbReference type="InterPro" id="IPR013762">
    <property type="entry name" value="Integrase-like_cat_sf"/>
</dbReference>
<accession>A0A8B6DV24</accession>
<dbReference type="InterPro" id="IPR036910">
    <property type="entry name" value="HMG_box_dom_sf"/>
</dbReference>
<keyword evidence="2" id="KW-0233">DNA recombination</keyword>
<organism evidence="3 4">
    <name type="scientific">Mytilus galloprovincialis</name>
    <name type="common">Mediterranean mussel</name>
    <dbReference type="NCBI Taxonomy" id="29158"/>
    <lineage>
        <taxon>Eukaryota</taxon>
        <taxon>Metazoa</taxon>
        <taxon>Spiralia</taxon>
        <taxon>Lophotrochozoa</taxon>
        <taxon>Mollusca</taxon>
        <taxon>Bivalvia</taxon>
        <taxon>Autobranchia</taxon>
        <taxon>Pteriomorphia</taxon>
        <taxon>Mytilida</taxon>
        <taxon>Mytiloidea</taxon>
        <taxon>Mytilidae</taxon>
        <taxon>Mytilinae</taxon>
        <taxon>Mytilus</taxon>
    </lineage>
</organism>
<dbReference type="AlphaFoldDB" id="A0A8B6DV24"/>
<dbReference type="Gene3D" id="1.10.150.130">
    <property type="match status" value="1"/>
</dbReference>
<evidence type="ECO:0008006" key="5">
    <source>
        <dbReference type="Google" id="ProtNLM"/>
    </source>
</evidence>
<dbReference type="SUPFAM" id="SSF47095">
    <property type="entry name" value="HMG-box"/>
    <property type="match status" value="1"/>
</dbReference>
<name>A0A8B6DV24_MYTGA</name>
<keyword evidence="4" id="KW-1185">Reference proteome</keyword>
<dbReference type="InterPro" id="IPR052925">
    <property type="entry name" value="Phage_Integrase-like_Recomb"/>
</dbReference>
<evidence type="ECO:0000256" key="2">
    <source>
        <dbReference type="ARBA" id="ARBA00023172"/>
    </source>
</evidence>
<dbReference type="SUPFAM" id="SSF56349">
    <property type="entry name" value="DNA breaking-rejoining enzymes"/>
    <property type="match status" value="1"/>
</dbReference>
<dbReference type="GO" id="GO:0006310">
    <property type="term" value="P:DNA recombination"/>
    <property type="evidence" value="ECO:0007669"/>
    <property type="project" value="UniProtKB-KW"/>
</dbReference>
<dbReference type="PANTHER" id="PTHR34605">
    <property type="entry name" value="PHAGE_INTEGRASE DOMAIN-CONTAINING PROTEIN"/>
    <property type="match status" value="1"/>
</dbReference>
<dbReference type="OrthoDB" id="6152453at2759"/>
<comment type="caution">
    <text evidence="3">The sequence shown here is derived from an EMBL/GenBank/DDBJ whole genome shotgun (WGS) entry which is preliminary data.</text>
</comment>
<keyword evidence="1" id="KW-0238">DNA-binding</keyword>
<sequence length="442" mass="50992">MSSYLLQSRSDNTNNKYFYAYKRWERFILKQGGLSLPAKPIHVALYLTKLIDTGSSYSVVQSAFYGIKWAHTVQGFSDPTENAFVTNLLESSKRQPHKPKVKKEHIDSESIIELCIKYKDSDDIAILRDLCMIVLSFSGFLRYNELSSLRCKDVHFKTNYLEIDIDKSKTDQYRLGEKLVISNGESAACPYSLLSKYFSICKIESSSEQYLFKPIFRSGKRCSLIYKNKKLSYTRARECIVARLKEKTEENLQILEELYQSGMTSKGKSSESFHKEAESKTGLQLQVIKDWIGNRKKKESGRKYEYKKAHYSRGISAYNCFVSEKNKDYQGMKEWAPAWQSLSTEEKLYYKEKASNQTQTTDHPKAAKQLFKKIVSQIVEIGGYNVDVVIMGIDKNNGQQLFFGEKKTAAFFNARPKIMEELYSNHSFGKYTVMVPNFHVST</sequence>
<dbReference type="Gene3D" id="1.10.10.60">
    <property type="entry name" value="Homeodomain-like"/>
    <property type="match status" value="1"/>
</dbReference>